<evidence type="ECO:0000313" key="5">
    <source>
        <dbReference type="Proteomes" id="UP000541610"/>
    </source>
</evidence>
<gene>
    <name evidence="4" type="ORF">FOZ60_007950</name>
</gene>
<dbReference type="Gene3D" id="3.40.50.10190">
    <property type="entry name" value="BRCT domain"/>
    <property type="match status" value="1"/>
</dbReference>
<dbReference type="PANTHER" id="PTHR13561">
    <property type="entry name" value="DNA REPLICATION REGULATOR DPB11-RELATED"/>
    <property type="match status" value="1"/>
</dbReference>
<dbReference type="InterPro" id="IPR036420">
    <property type="entry name" value="BRCT_dom_sf"/>
</dbReference>
<reference evidence="4 5" key="1">
    <citation type="submission" date="2020-04" db="EMBL/GenBank/DDBJ databases">
        <title>Perkinsus olseni comparative genomics.</title>
        <authorList>
            <person name="Bogema D.R."/>
        </authorList>
    </citation>
    <scope>NUCLEOTIDE SEQUENCE [LARGE SCALE GENOMIC DNA]</scope>
    <source>
        <strain evidence="4">00978-12</strain>
    </source>
</reference>
<feature type="region of interest" description="Disordered" evidence="2">
    <location>
        <begin position="276"/>
        <end position="327"/>
    </location>
</feature>
<feature type="domain" description="BRCT" evidence="3">
    <location>
        <begin position="73"/>
        <end position="168"/>
    </location>
</feature>
<sequence>MGANLEALTGFGTSNVFAYVLEDGTSAPPNASSESLQVSARWVLGCAESQSLLPVSSSVLYKPCCSRLPLPRFTGVSAMLTDKNKEIFEETKRLVRALGGRAYTTAEVRNSSPGIRISHIICYDSAQVTTRQNLINWAKKCKAIIVFTEWLYACLRQGERVSEQPFTLVLHQEPKRKSLGGSEILPLRGFTVYIEGDGEDLSELDALIDSTGAARSSGWPGHRVPTDCLQTRVAVLLGELKRSSVVQSGCRCPQVRPEWLRECRQQGRAVAPEAFPADFTSSSPRKSMAPRRVEAPCDGVTWDNDTKAKLSKATGRKERIDAASTGG</sequence>
<dbReference type="PANTHER" id="PTHR13561:SF20">
    <property type="entry name" value="DNA TOPOISOMERASE 2-BINDING PROTEIN 1"/>
    <property type="match status" value="1"/>
</dbReference>
<protein>
    <recommendedName>
        <fullName evidence="3">BRCT domain-containing protein</fullName>
    </recommendedName>
</protein>
<organism evidence="4 5">
    <name type="scientific">Perkinsus olseni</name>
    <name type="common">Perkinsus atlanticus</name>
    <dbReference type="NCBI Taxonomy" id="32597"/>
    <lineage>
        <taxon>Eukaryota</taxon>
        <taxon>Sar</taxon>
        <taxon>Alveolata</taxon>
        <taxon>Perkinsozoa</taxon>
        <taxon>Perkinsea</taxon>
        <taxon>Perkinsida</taxon>
        <taxon>Perkinsidae</taxon>
        <taxon>Perkinsus</taxon>
    </lineage>
</organism>
<dbReference type="GO" id="GO:0033314">
    <property type="term" value="P:mitotic DNA replication checkpoint signaling"/>
    <property type="evidence" value="ECO:0007669"/>
    <property type="project" value="TreeGrafter"/>
</dbReference>
<dbReference type="OrthoDB" id="251770at2759"/>
<comment type="caution">
    <text evidence="4">The sequence shown here is derived from an EMBL/GenBank/DDBJ whole genome shotgun (WGS) entry which is preliminary data.</text>
</comment>
<evidence type="ECO:0000259" key="3">
    <source>
        <dbReference type="PROSITE" id="PS50172"/>
    </source>
</evidence>
<dbReference type="GO" id="GO:0006270">
    <property type="term" value="P:DNA replication initiation"/>
    <property type="evidence" value="ECO:0007669"/>
    <property type="project" value="TreeGrafter"/>
</dbReference>
<dbReference type="PROSITE" id="PS50172">
    <property type="entry name" value="BRCT"/>
    <property type="match status" value="2"/>
</dbReference>
<dbReference type="AlphaFoldDB" id="A0A7J6NMT5"/>
<accession>A0A7J6NMT5</accession>
<dbReference type="Proteomes" id="UP000541610">
    <property type="component" value="Unassembled WGS sequence"/>
</dbReference>
<evidence type="ECO:0000256" key="2">
    <source>
        <dbReference type="SAM" id="MobiDB-lite"/>
    </source>
</evidence>
<evidence type="ECO:0000256" key="1">
    <source>
        <dbReference type="ARBA" id="ARBA00022737"/>
    </source>
</evidence>
<evidence type="ECO:0000313" key="4">
    <source>
        <dbReference type="EMBL" id="KAF4684351.1"/>
    </source>
</evidence>
<proteinExistence type="predicted"/>
<dbReference type="SUPFAM" id="SSF52113">
    <property type="entry name" value="BRCT domain"/>
    <property type="match status" value="2"/>
</dbReference>
<keyword evidence="1" id="KW-0677">Repeat</keyword>
<dbReference type="EMBL" id="JABANP010000316">
    <property type="protein sequence ID" value="KAF4684351.1"/>
    <property type="molecule type" value="Genomic_DNA"/>
</dbReference>
<dbReference type="InterPro" id="IPR001357">
    <property type="entry name" value="BRCT_dom"/>
</dbReference>
<feature type="domain" description="BRCT" evidence="3">
    <location>
        <begin position="182"/>
        <end position="277"/>
    </location>
</feature>
<dbReference type="GO" id="GO:0007095">
    <property type="term" value="P:mitotic G2 DNA damage checkpoint signaling"/>
    <property type="evidence" value="ECO:0007669"/>
    <property type="project" value="TreeGrafter"/>
</dbReference>
<name>A0A7J6NMT5_PEROL</name>